<dbReference type="Proteomes" id="UP000199629">
    <property type="component" value="Unassembled WGS sequence"/>
</dbReference>
<dbReference type="RefSeq" id="WP_091261678.1">
    <property type="nucleotide sequence ID" value="NZ_FMCS01000003.1"/>
</dbReference>
<accession>A0A1C4W0G7</accession>
<dbReference type="SUPFAM" id="SSF54427">
    <property type="entry name" value="NTF2-like"/>
    <property type="match status" value="1"/>
</dbReference>
<evidence type="ECO:0000313" key="2">
    <source>
        <dbReference type="EMBL" id="SCE89720.1"/>
    </source>
</evidence>
<sequence length="136" mass="14669">MTSTESVTAEQAAVAAVPQRIVEAWAKHDADAFAAQFAEDGTMILPGLYRKGRTEIRDFMATAFAGPYRGTRVTGQPFEVRFLSPDTALLLTEGGVLAEGESAVAPERAIRASWLLSRQDGRWLLAAYQNSPAQPG</sequence>
<dbReference type="NCBIfam" id="TIGR02246">
    <property type="entry name" value="SgcJ/EcaC family oxidoreductase"/>
    <property type="match status" value="1"/>
</dbReference>
<gene>
    <name evidence="2" type="ORF">GA0070214_10392</name>
</gene>
<organism evidence="2 3">
    <name type="scientific">Micromonospora chaiyaphumensis</name>
    <dbReference type="NCBI Taxonomy" id="307119"/>
    <lineage>
        <taxon>Bacteria</taxon>
        <taxon>Bacillati</taxon>
        <taxon>Actinomycetota</taxon>
        <taxon>Actinomycetes</taxon>
        <taxon>Micromonosporales</taxon>
        <taxon>Micromonosporaceae</taxon>
        <taxon>Micromonospora</taxon>
    </lineage>
</organism>
<dbReference type="InterPro" id="IPR032710">
    <property type="entry name" value="NTF2-like_dom_sf"/>
</dbReference>
<dbReference type="InterPro" id="IPR027843">
    <property type="entry name" value="DUF4440"/>
</dbReference>
<dbReference type="Gene3D" id="3.10.450.50">
    <property type="match status" value="1"/>
</dbReference>
<evidence type="ECO:0000313" key="3">
    <source>
        <dbReference type="Proteomes" id="UP000199629"/>
    </source>
</evidence>
<dbReference type="InterPro" id="IPR011944">
    <property type="entry name" value="Steroid_delta5-4_isomerase"/>
</dbReference>
<dbReference type="Pfam" id="PF14534">
    <property type="entry name" value="DUF4440"/>
    <property type="match status" value="1"/>
</dbReference>
<proteinExistence type="predicted"/>
<dbReference type="AlphaFoldDB" id="A0A1C4W0G7"/>
<keyword evidence="3" id="KW-1185">Reference proteome</keyword>
<dbReference type="EMBL" id="FMCS01000003">
    <property type="protein sequence ID" value="SCE89720.1"/>
    <property type="molecule type" value="Genomic_DNA"/>
</dbReference>
<protein>
    <recommendedName>
        <fullName evidence="1">DUF4440 domain-containing protein</fullName>
    </recommendedName>
</protein>
<evidence type="ECO:0000259" key="1">
    <source>
        <dbReference type="Pfam" id="PF14534"/>
    </source>
</evidence>
<name>A0A1C4W0G7_9ACTN</name>
<reference evidence="3" key="1">
    <citation type="submission" date="2016-06" db="EMBL/GenBank/DDBJ databases">
        <authorList>
            <person name="Varghese N."/>
            <person name="Submissions Spin"/>
        </authorList>
    </citation>
    <scope>NUCLEOTIDE SEQUENCE [LARGE SCALE GENOMIC DNA]</scope>
    <source>
        <strain evidence="3">DSM 45246</strain>
    </source>
</reference>
<feature type="domain" description="DUF4440" evidence="1">
    <location>
        <begin position="15"/>
        <end position="125"/>
    </location>
</feature>